<reference evidence="1 2" key="1">
    <citation type="submission" date="2022-01" db="EMBL/GenBank/DDBJ databases">
        <authorList>
            <person name="Xiong W."/>
            <person name="Schranz E."/>
        </authorList>
    </citation>
    <scope>NUCLEOTIDE SEQUENCE [LARGE SCALE GENOMIC DNA]</scope>
</reference>
<evidence type="ECO:0000313" key="2">
    <source>
        <dbReference type="Proteomes" id="UP001157418"/>
    </source>
</evidence>
<dbReference type="Proteomes" id="UP001157418">
    <property type="component" value="Unassembled WGS sequence"/>
</dbReference>
<accession>A0AAU9P442</accession>
<organism evidence="1 2">
    <name type="scientific">Lactuca virosa</name>
    <dbReference type="NCBI Taxonomy" id="75947"/>
    <lineage>
        <taxon>Eukaryota</taxon>
        <taxon>Viridiplantae</taxon>
        <taxon>Streptophyta</taxon>
        <taxon>Embryophyta</taxon>
        <taxon>Tracheophyta</taxon>
        <taxon>Spermatophyta</taxon>
        <taxon>Magnoliopsida</taxon>
        <taxon>eudicotyledons</taxon>
        <taxon>Gunneridae</taxon>
        <taxon>Pentapetalae</taxon>
        <taxon>asterids</taxon>
        <taxon>campanulids</taxon>
        <taxon>Asterales</taxon>
        <taxon>Asteraceae</taxon>
        <taxon>Cichorioideae</taxon>
        <taxon>Cichorieae</taxon>
        <taxon>Lactucinae</taxon>
        <taxon>Lactuca</taxon>
    </lineage>
</organism>
<name>A0AAU9P442_9ASTR</name>
<evidence type="ECO:0000313" key="1">
    <source>
        <dbReference type="EMBL" id="CAH1444733.1"/>
    </source>
</evidence>
<proteinExistence type="predicted"/>
<dbReference type="AlphaFoldDB" id="A0AAU9P442"/>
<keyword evidence="2" id="KW-1185">Reference proteome</keyword>
<sequence length="68" mass="7673">MTIIMTIRCAYAICILQKRRGSIEEDERALGSNCSSSQILIVNRFEICHLGGPELVLDWSPSRDPMFS</sequence>
<gene>
    <name evidence="1" type="ORF">LVIROSA_LOCUS30544</name>
</gene>
<dbReference type="EMBL" id="CAKMRJ010005523">
    <property type="protein sequence ID" value="CAH1444733.1"/>
    <property type="molecule type" value="Genomic_DNA"/>
</dbReference>
<protein>
    <submittedName>
        <fullName evidence="1">Uncharacterized protein</fullName>
    </submittedName>
</protein>
<comment type="caution">
    <text evidence="1">The sequence shown here is derived from an EMBL/GenBank/DDBJ whole genome shotgun (WGS) entry which is preliminary data.</text>
</comment>